<keyword evidence="7" id="KW-1185">Reference proteome</keyword>
<feature type="compositionally biased region" description="Pro residues" evidence="4">
    <location>
        <begin position="53"/>
        <end position="64"/>
    </location>
</feature>
<keyword evidence="3 5" id="KW-0472">Membrane</keyword>
<protein>
    <recommendedName>
        <fullName evidence="8">GET complex, subunit GET2</fullName>
    </recommendedName>
</protein>
<evidence type="ECO:0000256" key="4">
    <source>
        <dbReference type="SAM" id="MobiDB-lite"/>
    </source>
</evidence>
<dbReference type="PANTHER" id="PTHR28263:SF1">
    <property type="entry name" value="GOLGI TO ER TRAFFIC PROTEIN 2"/>
    <property type="match status" value="1"/>
</dbReference>
<evidence type="ECO:0000256" key="3">
    <source>
        <dbReference type="ARBA" id="ARBA00023136"/>
    </source>
</evidence>
<evidence type="ECO:0000256" key="1">
    <source>
        <dbReference type="ARBA" id="ARBA00022692"/>
    </source>
</evidence>
<feature type="region of interest" description="Disordered" evidence="4">
    <location>
        <begin position="1"/>
        <end position="99"/>
    </location>
</feature>
<evidence type="ECO:0000313" key="7">
    <source>
        <dbReference type="Proteomes" id="UP000283841"/>
    </source>
</evidence>
<feature type="transmembrane region" description="Helical" evidence="5">
    <location>
        <begin position="271"/>
        <end position="290"/>
    </location>
</feature>
<reference evidence="6 7" key="1">
    <citation type="journal article" date="2018" name="Front. Microbiol.">
        <title>Genomic and genetic insights into a cosmopolitan fungus, Paecilomyces variotii (Eurotiales).</title>
        <authorList>
            <person name="Urquhart A.S."/>
            <person name="Mondo S.J."/>
            <person name="Makela M.R."/>
            <person name="Hane J.K."/>
            <person name="Wiebenga A."/>
            <person name="He G."/>
            <person name="Mihaltcheva S."/>
            <person name="Pangilinan J."/>
            <person name="Lipzen A."/>
            <person name="Barry K."/>
            <person name="de Vries R.P."/>
            <person name="Grigoriev I.V."/>
            <person name="Idnurm A."/>
        </authorList>
    </citation>
    <scope>NUCLEOTIDE SEQUENCE [LARGE SCALE GENOMIC DNA]</scope>
    <source>
        <strain evidence="6 7">CBS 101075</strain>
    </source>
</reference>
<accession>A0A443HNL4</accession>
<evidence type="ECO:0000313" key="6">
    <source>
        <dbReference type="EMBL" id="RWQ93380.1"/>
    </source>
</evidence>
<dbReference type="AlphaFoldDB" id="A0A443HNL4"/>
<dbReference type="EMBL" id="RCNU01000010">
    <property type="protein sequence ID" value="RWQ93380.1"/>
    <property type="molecule type" value="Genomic_DNA"/>
</dbReference>
<sequence>MSSTEESPAQQAARLRRERREAKIKAGGSARLDKISSLSGRTPVSERESASPSPAPRAPTPPIVLPSEPQSENESRRRSVSPFPPAPIGMGAEQSPESIQAQQEYLRALLRAHPPNQPQAPVEEDPTMKLLSSLMGGLPMGDAASGAGAGATPDLSPADLSSALGVPPFLSKLLLGGGGSQVQTPAEQRWQWILKVLHAVFSFALGVYLLLVIGSSVETYGSRPPPPATAQSPFVIFMTGELLLNGTRLLVRKREGPLGGLGVGLEVVRAVVRDGSVALFVLGMGSWWYGGWQQIRE</sequence>
<evidence type="ECO:0000256" key="2">
    <source>
        <dbReference type="ARBA" id="ARBA00022989"/>
    </source>
</evidence>
<organism evidence="6 7">
    <name type="scientific">Byssochlamys spectabilis</name>
    <name type="common">Paecilomyces variotii</name>
    <dbReference type="NCBI Taxonomy" id="264951"/>
    <lineage>
        <taxon>Eukaryota</taxon>
        <taxon>Fungi</taxon>
        <taxon>Dikarya</taxon>
        <taxon>Ascomycota</taxon>
        <taxon>Pezizomycotina</taxon>
        <taxon>Eurotiomycetes</taxon>
        <taxon>Eurotiomycetidae</taxon>
        <taxon>Eurotiales</taxon>
        <taxon>Thermoascaceae</taxon>
        <taxon>Paecilomyces</taxon>
    </lineage>
</organism>
<dbReference type="InterPro" id="IPR028143">
    <property type="entry name" value="Get2/sif1"/>
</dbReference>
<keyword evidence="1 5" id="KW-0812">Transmembrane</keyword>
<keyword evidence="2 5" id="KW-1133">Transmembrane helix</keyword>
<name>A0A443HNL4_BYSSP</name>
<gene>
    <name evidence="6" type="ORF">C8Q69DRAFT_476092</name>
</gene>
<dbReference type="Pfam" id="PF08690">
    <property type="entry name" value="GET2"/>
    <property type="match status" value="1"/>
</dbReference>
<comment type="caution">
    <text evidence="6">The sequence shown here is derived from an EMBL/GenBank/DDBJ whole genome shotgun (WGS) entry which is preliminary data.</text>
</comment>
<evidence type="ECO:0008006" key="8">
    <source>
        <dbReference type="Google" id="ProtNLM"/>
    </source>
</evidence>
<dbReference type="GeneID" id="39600518"/>
<dbReference type="Proteomes" id="UP000283841">
    <property type="component" value="Unassembled WGS sequence"/>
</dbReference>
<dbReference type="STRING" id="264951.A0A443HNL4"/>
<dbReference type="RefSeq" id="XP_028483025.1">
    <property type="nucleotide sequence ID" value="XM_028631241.1"/>
</dbReference>
<dbReference type="VEuPathDB" id="FungiDB:C8Q69DRAFT_476092"/>
<feature type="transmembrane region" description="Helical" evidence="5">
    <location>
        <begin position="192"/>
        <end position="214"/>
    </location>
</feature>
<proteinExistence type="predicted"/>
<evidence type="ECO:0000256" key="5">
    <source>
        <dbReference type="SAM" id="Phobius"/>
    </source>
</evidence>
<dbReference type="PANTHER" id="PTHR28263">
    <property type="entry name" value="GOLGI TO ER TRAFFIC PROTEIN 2"/>
    <property type="match status" value="1"/>
</dbReference>
<dbReference type="GO" id="GO:0006890">
    <property type="term" value="P:retrograde vesicle-mediated transport, Golgi to endoplasmic reticulum"/>
    <property type="evidence" value="ECO:0007669"/>
    <property type="project" value="TreeGrafter"/>
</dbReference>